<gene>
    <name evidence="1" type="ORF">AB447_209705</name>
</gene>
<sequence length="62" mass="7367">MIQLFILNDLTCLMFHSFIENFFVKFVDSFINLHSKMPVTKKSKSMFFSCDRGWGIKIKRSL</sequence>
<comment type="caution">
    <text evidence="1">The sequence shown here is derived from an EMBL/GenBank/DDBJ whole genome shotgun (WGS) entry which is preliminary data.</text>
</comment>
<proteinExistence type="predicted"/>
<name>A0A0T6BUY9_9BACI</name>
<evidence type="ECO:0000313" key="2">
    <source>
        <dbReference type="Proteomes" id="UP000036168"/>
    </source>
</evidence>
<organism evidence="1 2">
    <name type="scientific">Bacillus glycinifermentans</name>
    <dbReference type="NCBI Taxonomy" id="1664069"/>
    <lineage>
        <taxon>Bacteria</taxon>
        <taxon>Bacillati</taxon>
        <taxon>Bacillota</taxon>
        <taxon>Bacilli</taxon>
        <taxon>Bacillales</taxon>
        <taxon>Bacillaceae</taxon>
        <taxon>Bacillus</taxon>
    </lineage>
</organism>
<protein>
    <submittedName>
        <fullName evidence="1">Uncharacterized protein</fullName>
    </submittedName>
</protein>
<dbReference type="EMBL" id="LECW02000003">
    <property type="protein sequence ID" value="KRT95460.1"/>
    <property type="molecule type" value="Genomic_DNA"/>
</dbReference>
<dbReference type="Proteomes" id="UP000036168">
    <property type="component" value="Unassembled WGS sequence"/>
</dbReference>
<reference evidence="1 2" key="1">
    <citation type="journal article" date="2015" name="Int. J. Syst. Evol. Microbiol.">
        <title>Bacillus glycinifermentans sp. nov., isolated from fermented soybean paste.</title>
        <authorList>
            <person name="Kim S.J."/>
            <person name="Dunlap C.A."/>
            <person name="Kwon S.W."/>
            <person name="Rooney A.P."/>
        </authorList>
    </citation>
    <scope>NUCLEOTIDE SEQUENCE [LARGE SCALE GENOMIC DNA]</scope>
    <source>
        <strain evidence="1 2">GO-13</strain>
    </source>
</reference>
<evidence type="ECO:0000313" key="1">
    <source>
        <dbReference type="EMBL" id="KRT95460.1"/>
    </source>
</evidence>
<accession>A0A0T6BUY9</accession>
<dbReference type="AlphaFoldDB" id="A0A0T6BUY9"/>